<gene>
    <name evidence="4" type="ORF">CC86DRAFT_396455</name>
</gene>
<evidence type="ECO:0000313" key="5">
    <source>
        <dbReference type="Proteomes" id="UP000799424"/>
    </source>
</evidence>
<feature type="region of interest" description="Disordered" evidence="2">
    <location>
        <begin position="110"/>
        <end position="155"/>
    </location>
</feature>
<evidence type="ECO:0000256" key="1">
    <source>
        <dbReference type="ARBA" id="ARBA00023242"/>
    </source>
</evidence>
<evidence type="ECO:0000259" key="3">
    <source>
        <dbReference type="SMART" id="SM00906"/>
    </source>
</evidence>
<dbReference type="EMBL" id="MU006233">
    <property type="protein sequence ID" value="KAF2822877.1"/>
    <property type="molecule type" value="Genomic_DNA"/>
</dbReference>
<accession>A0A6A6ZRD0</accession>
<organism evidence="4 5">
    <name type="scientific">Ophiobolus disseminans</name>
    <dbReference type="NCBI Taxonomy" id="1469910"/>
    <lineage>
        <taxon>Eukaryota</taxon>
        <taxon>Fungi</taxon>
        <taxon>Dikarya</taxon>
        <taxon>Ascomycota</taxon>
        <taxon>Pezizomycotina</taxon>
        <taxon>Dothideomycetes</taxon>
        <taxon>Pleosporomycetidae</taxon>
        <taxon>Pleosporales</taxon>
        <taxon>Pleosporineae</taxon>
        <taxon>Phaeosphaeriaceae</taxon>
        <taxon>Ophiobolus</taxon>
    </lineage>
</organism>
<feature type="compositionally biased region" description="Basic and acidic residues" evidence="2">
    <location>
        <begin position="141"/>
        <end position="154"/>
    </location>
</feature>
<protein>
    <recommendedName>
        <fullName evidence="3">Xylanolytic transcriptional activator regulatory domain-containing protein</fullName>
    </recommendedName>
</protein>
<keyword evidence="1" id="KW-0539">Nucleus</keyword>
<dbReference type="PANTHER" id="PTHR47654:SF5">
    <property type="entry name" value="TRANSCRIPTION FACTOR DOMAIN-CONTAINING PROTEIN"/>
    <property type="match status" value="1"/>
</dbReference>
<dbReference type="SMART" id="SM00906">
    <property type="entry name" value="Fungal_trans"/>
    <property type="match status" value="1"/>
</dbReference>
<dbReference type="Proteomes" id="UP000799424">
    <property type="component" value="Unassembled WGS sequence"/>
</dbReference>
<keyword evidence="5" id="KW-1185">Reference proteome</keyword>
<feature type="compositionally biased region" description="Basic and acidic residues" evidence="2">
    <location>
        <begin position="112"/>
        <end position="124"/>
    </location>
</feature>
<feature type="compositionally biased region" description="Polar residues" evidence="2">
    <location>
        <begin position="675"/>
        <end position="684"/>
    </location>
</feature>
<feature type="domain" description="Xylanolytic transcriptional activator regulatory" evidence="3">
    <location>
        <begin position="310"/>
        <end position="383"/>
    </location>
</feature>
<dbReference type="InterPro" id="IPR007219">
    <property type="entry name" value="XnlR_reg_dom"/>
</dbReference>
<dbReference type="GO" id="GO:0003677">
    <property type="term" value="F:DNA binding"/>
    <property type="evidence" value="ECO:0007669"/>
    <property type="project" value="InterPro"/>
</dbReference>
<dbReference type="Pfam" id="PF04082">
    <property type="entry name" value="Fungal_trans"/>
    <property type="match status" value="1"/>
</dbReference>
<evidence type="ECO:0000313" key="4">
    <source>
        <dbReference type="EMBL" id="KAF2822877.1"/>
    </source>
</evidence>
<sequence>MLRDLSERVSREDKQRIEATLDDVEDDLMSQATNASFASLGKHDRQQSANDDDQSTVPYDTGHGEAYVTASTGSNEDLDNLDEDLMRSLESRATGYVGQNSEIQWLRSVQRQTEHPGAEPRDQPHGPPGSGHHAVTARSNALHERRDNAKEDSRLGSMKHITDSTFYLDSEEIGVDFVDPNEDPGPDLAERLFRCYYETVHPSFPLVPDIFEAEFYKWLQARKNDGSLPVSHMWRAQLNLIFAIGAKYSHLIGADWQGDDRDHLFYMNRATHLLNFKDTAMIISCPDIKLVQATGSLAFYFLVIGHVSRAWIMIGVSIRLALALGLHLRNEDPTASESRKETLIHTWWSIHSIECLVSTMTGRPPVIAFEDCTVPLPRSLPGEQPDSRDPSRHATKRRTDHNASQTGKGNHISENDRWPSTQSRYFIGHIRIMVLVQKTLIELYSPRTATKSWQFIQGKILELLDELAEWKANASIGDSLADGHVGKVKGKGKQKADLDREHFLLKTDYWSTKILITRPCLCRIERRIRNESDFSADFNTTTAKECVEAALEITHLFPDDPDLAFLYSKGPWWSIVHLIMQAVAVLLLEMSYENRDMKRSEKSMTISIKKLMRWLRAMQYSDRVAEKAYKIIRKIIKGCDPSLQAQANELLALDDYDTGDRPPQTQGRPFDRSGTRSTPQMAHNSFHSDLLPTSASFGPILQQQDPMNHTTGYQDNMDFLFTPDEPMMPMSFGTPFFTSFDQGAPVLNIQDLWANTGPSAFNPNYATTAFPQNGNQIGVGTGDAELDRLIQEEKDQLEQQEAEFFSGGQ</sequence>
<reference evidence="4" key="1">
    <citation type="journal article" date="2020" name="Stud. Mycol.">
        <title>101 Dothideomycetes genomes: a test case for predicting lifestyles and emergence of pathogens.</title>
        <authorList>
            <person name="Haridas S."/>
            <person name="Albert R."/>
            <person name="Binder M."/>
            <person name="Bloem J."/>
            <person name="Labutti K."/>
            <person name="Salamov A."/>
            <person name="Andreopoulos B."/>
            <person name="Baker S."/>
            <person name="Barry K."/>
            <person name="Bills G."/>
            <person name="Bluhm B."/>
            <person name="Cannon C."/>
            <person name="Castanera R."/>
            <person name="Culley D."/>
            <person name="Daum C."/>
            <person name="Ezra D."/>
            <person name="Gonzalez J."/>
            <person name="Henrissat B."/>
            <person name="Kuo A."/>
            <person name="Liang C."/>
            <person name="Lipzen A."/>
            <person name="Lutzoni F."/>
            <person name="Magnuson J."/>
            <person name="Mondo S."/>
            <person name="Nolan M."/>
            <person name="Ohm R."/>
            <person name="Pangilinan J."/>
            <person name="Park H.-J."/>
            <person name="Ramirez L."/>
            <person name="Alfaro M."/>
            <person name="Sun H."/>
            <person name="Tritt A."/>
            <person name="Yoshinaga Y."/>
            <person name="Zwiers L.-H."/>
            <person name="Turgeon B."/>
            <person name="Goodwin S."/>
            <person name="Spatafora J."/>
            <person name="Crous P."/>
            <person name="Grigoriev I."/>
        </authorList>
    </citation>
    <scope>NUCLEOTIDE SEQUENCE</scope>
    <source>
        <strain evidence="4">CBS 113818</strain>
    </source>
</reference>
<feature type="region of interest" description="Disordered" evidence="2">
    <location>
        <begin position="35"/>
        <end position="79"/>
    </location>
</feature>
<dbReference type="AlphaFoldDB" id="A0A6A6ZRD0"/>
<dbReference type="GO" id="GO:0008270">
    <property type="term" value="F:zinc ion binding"/>
    <property type="evidence" value="ECO:0007669"/>
    <property type="project" value="InterPro"/>
</dbReference>
<name>A0A6A6ZRD0_9PLEO</name>
<feature type="region of interest" description="Disordered" evidence="2">
    <location>
        <begin position="377"/>
        <end position="417"/>
    </location>
</feature>
<evidence type="ECO:0000256" key="2">
    <source>
        <dbReference type="SAM" id="MobiDB-lite"/>
    </source>
</evidence>
<dbReference type="OrthoDB" id="5296287at2759"/>
<dbReference type="CDD" id="cd12148">
    <property type="entry name" value="fungal_TF_MHR"/>
    <property type="match status" value="1"/>
</dbReference>
<dbReference type="InterPro" id="IPR053230">
    <property type="entry name" value="Trans_reg_galc"/>
</dbReference>
<feature type="region of interest" description="Disordered" evidence="2">
    <location>
        <begin position="654"/>
        <end position="684"/>
    </location>
</feature>
<proteinExistence type="predicted"/>
<dbReference type="GO" id="GO:0006351">
    <property type="term" value="P:DNA-templated transcription"/>
    <property type="evidence" value="ECO:0007669"/>
    <property type="project" value="InterPro"/>
</dbReference>
<dbReference type="PANTHER" id="PTHR47654">
    <property type="entry name" value="ZN(II)2CYS6 TRANSCRIPTION FACTOR (EUROFUNG)-RELATED"/>
    <property type="match status" value="1"/>
</dbReference>